<dbReference type="Proteomes" id="UP000252884">
    <property type="component" value="Unassembled WGS sequence"/>
</dbReference>
<reference evidence="7 8" key="1">
    <citation type="submission" date="2018-07" db="EMBL/GenBank/DDBJ databases">
        <title>Genomic Encyclopedia of Type Strains, Phase IV (KMG-IV): sequencing the most valuable type-strain genomes for metagenomic binning, comparative biology and taxonomic classification.</title>
        <authorList>
            <person name="Goeker M."/>
        </authorList>
    </citation>
    <scope>NUCLEOTIDE SEQUENCE [LARGE SCALE GENOMIC DNA]</scope>
    <source>
        <strain evidence="7 8">DSM 21634</strain>
    </source>
</reference>
<comment type="caution">
    <text evidence="7">The sequence shown here is derived from an EMBL/GenBank/DDBJ whole genome shotgun (WGS) entry which is preliminary data.</text>
</comment>
<organism evidence="7 8">
    <name type="scientific">Pseudorhodoferax soli</name>
    <dbReference type="NCBI Taxonomy" id="545864"/>
    <lineage>
        <taxon>Bacteria</taxon>
        <taxon>Pseudomonadati</taxon>
        <taxon>Pseudomonadota</taxon>
        <taxon>Betaproteobacteria</taxon>
        <taxon>Burkholderiales</taxon>
        <taxon>Comamonadaceae</taxon>
    </lineage>
</organism>
<evidence type="ECO:0000256" key="3">
    <source>
        <dbReference type="ARBA" id="ARBA00022989"/>
    </source>
</evidence>
<keyword evidence="3 5" id="KW-1133">Transmembrane helix</keyword>
<keyword evidence="7" id="KW-0436">Ligase</keyword>
<dbReference type="RefSeq" id="WP_170168174.1">
    <property type="nucleotide sequence ID" value="NZ_QPJK01000003.1"/>
</dbReference>
<feature type="transmembrane region" description="Helical" evidence="5">
    <location>
        <begin position="168"/>
        <end position="184"/>
    </location>
</feature>
<feature type="transmembrane region" description="Helical" evidence="5">
    <location>
        <begin position="136"/>
        <end position="156"/>
    </location>
</feature>
<evidence type="ECO:0000256" key="5">
    <source>
        <dbReference type="SAM" id="Phobius"/>
    </source>
</evidence>
<dbReference type="GO" id="GO:0016874">
    <property type="term" value="F:ligase activity"/>
    <property type="evidence" value="ECO:0007669"/>
    <property type="project" value="UniProtKB-KW"/>
</dbReference>
<dbReference type="PANTHER" id="PTHR37422">
    <property type="entry name" value="TEICHURONIC ACID BIOSYNTHESIS PROTEIN TUAE"/>
    <property type="match status" value="1"/>
</dbReference>
<evidence type="ECO:0000259" key="6">
    <source>
        <dbReference type="Pfam" id="PF04932"/>
    </source>
</evidence>
<feature type="transmembrane region" description="Helical" evidence="5">
    <location>
        <begin position="308"/>
        <end position="329"/>
    </location>
</feature>
<feature type="transmembrane region" description="Helical" evidence="5">
    <location>
        <begin position="211"/>
        <end position="228"/>
    </location>
</feature>
<dbReference type="PANTHER" id="PTHR37422:SF13">
    <property type="entry name" value="LIPOPOLYSACCHARIDE BIOSYNTHESIS PROTEIN PA4999-RELATED"/>
    <property type="match status" value="1"/>
</dbReference>
<feature type="domain" description="O-antigen ligase-related" evidence="6">
    <location>
        <begin position="181"/>
        <end position="323"/>
    </location>
</feature>
<sequence length="397" mass="42846">MAVGLPMAVVSISKALLLVSALGLVLWPALQGRRDLAAARLRSPPVMLAALAFLALSLLWTTVPSGEALGALGKHAKLLMIPVLVLFLRTRREALVALAWFVGAQVFLLLSSWLLVLGVPVPWATADTATLDHAVFTNYLGQSIMTATLAAISWHLRGYLPRPWMRRAAVAVTALGLASTLLVMPGRTGHLVAIAMISLALLWMLPRRMRFAGLLAPVAVAALLLVVSEPVRYRATLVVDESQAFAERAETRSSSGERLNFWHRSLQAIGERPWTGFGVGSFNQQYRRLDAGRGNPVTFGVRNPHQEFLLWGVEAGVGAMLLLCALLYCLYRDLCLGERPVVRAGASAMAALLISCMFNSILFDAAIGDFFCVTIGLLMALSLRTAPEVVQARDSAA</sequence>
<feature type="transmembrane region" description="Helical" evidence="5">
    <location>
        <begin position="6"/>
        <end position="26"/>
    </location>
</feature>
<evidence type="ECO:0000256" key="1">
    <source>
        <dbReference type="ARBA" id="ARBA00004141"/>
    </source>
</evidence>
<keyword evidence="8" id="KW-1185">Reference proteome</keyword>
<feature type="transmembrane region" description="Helical" evidence="5">
    <location>
        <begin position="366"/>
        <end position="383"/>
    </location>
</feature>
<evidence type="ECO:0000313" key="8">
    <source>
        <dbReference type="Proteomes" id="UP000252884"/>
    </source>
</evidence>
<feature type="transmembrane region" description="Helical" evidence="5">
    <location>
        <begin position="341"/>
        <end position="360"/>
    </location>
</feature>
<feature type="transmembrane region" description="Helical" evidence="5">
    <location>
        <begin position="190"/>
        <end position="206"/>
    </location>
</feature>
<dbReference type="Pfam" id="PF04932">
    <property type="entry name" value="Wzy_C"/>
    <property type="match status" value="1"/>
</dbReference>
<dbReference type="AlphaFoldDB" id="A0A368XXQ2"/>
<dbReference type="InterPro" id="IPR007016">
    <property type="entry name" value="O-antigen_ligase-rel_domated"/>
</dbReference>
<protein>
    <submittedName>
        <fullName evidence="7">O-antigen ligase</fullName>
    </submittedName>
</protein>
<dbReference type="GO" id="GO:0016020">
    <property type="term" value="C:membrane"/>
    <property type="evidence" value="ECO:0007669"/>
    <property type="project" value="UniProtKB-SubCell"/>
</dbReference>
<feature type="transmembrane region" description="Helical" evidence="5">
    <location>
        <begin position="46"/>
        <end position="63"/>
    </location>
</feature>
<comment type="subcellular location">
    <subcellularLocation>
        <location evidence="1">Membrane</location>
        <topology evidence="1">Multi-pass membrane protein</topology>
    </subcellularLocation>
</comment>
<feature type="transmembrane region" description="Helical" evidence="5">
    <location>
        <begin position="95"/>
        <end position="116"/>
    </location>
</feature>
<gene>
    <name evidence="7" type="ORF">DES41_103370</name>
</gene>
<keyword evidence="2 5" id="KW-0812">Transmembrane</keyword>
<evidence type="ECO:0000313" key="7">
    <source>
        <dbReference type="EMBL" id="RCW72763.1"/>
    </source>
</evidence>
<keyword evidence="4 5" id="KW-0472">Membrane</keyword>
<feature type="transmembrane region" description="Helical" evidence="5">
    <location>
        <begin position="69"/>
        <end position="88"/>
    </location>
</feature>
<dbReference type="EMBL" id="QPJK01000003">
    <property type="protein sequence ID" value="RCW72763.1"/>
    <property type="molecule type" value="Genomic_DNA"/>
</dbReference>
<proteinExistence type="predicted"/>
<accession>A0A368XXQ2</accession>
<dbReference type="InterPro" id="IPR051533">
    <property type="entry name" value="WaaL-like"/>
</dbReference>
<evidence type="ECO:0000256" key="2">
    <source>
        <dbReference type="ARBA" id="ARBA00022692"/>
    </source>
</evidence>
<evidence type="ECO:0000256" key="4">
    <source>
        <dbReference type="ARBA" id="ARBA00023136"/>
    </source>
</evidence>
<name>A0A368XXQ2_9BURK</name>